<keyword evidence="1" id="KW-0472">Membrane</keyword>
<protein>
    <submittedName>
        <fullName evidence="2">F821eea1-df54-4ad9-9f18-97b16720abc0</fullName>
    </submittedName>
</protein>
<comment type="caution">
    <text evidence="2">The sequence shown here is derived from an EMBL/GenBank/DDBJ whole genome shotgun (WGS) entry which is preliminary data.</text>
</comment>
<reference evidence="2" key="1">
    <citation type="submission" date="2020-10" db="EMBL/GenBank/DDBJ databases">
        <authorList>
            <person name="Kusch S."/>
        </authorList>
    </citation>
    <scope>NUCLEOTIDE SEQUENCE</scope>
    <source>
        <strain evidence="2">SwB9</strain>
    </source>
</reference>
<evidence type="ECO:0000313" key="3">
    <source>
        <dbReference type="Proteomes" id="UP000624404"/>
    </source>
</evidence>
<evidence type="ECO:0000256" key="1">
    <source>
        <dbReference type="SAM" id="Phobius"/>
    </source>
</evidence>
<keyword evidence="1" id="KW-0812">Transmembrane</keyword>
<organism evidence="2 3">
    <name type="scientific">Sclerotinia trifoliorum</name>
    <dbReference type="NCBI Taxonomy" id="28548"/>
    <lineage>
        <taxon>Eukaryota</taxon>
        <taxon>Fungi</taxon>
        <taxon>Dikarya</taxon>
        <taxon>Ascomycota</taxon>
        <taxon>Pezizomycotina</taxon>
        <taxon>Leotiomycetes</taxon>
        <taxon>Helotiales</taxon>
        <taxon>Sclerotiniaceae</taxon>
        <taxon>Sclerotinia</taxon>
    </lineage>
</organism>
<name>A0A8H2VYR3_9HELO</name>
<evidence type="ECO:0000313" key="2">
    <source>
        <dbReference type="EMBL" id="CAD6446853.1"/>
    </source>
</evidence>
<gene>
    <name evidence="2" type="ORF">SCLTRI_LOCUS6645</name>
</gene>
<feature type="transmembrane region" description="Helical" evidence="1">
    <location>
        <begin position="27"/>
        <end position="50"/>
    </location>
</feature>
<keyword evidence="1" id="KW-1133">Transmembrane helix</keyword>
<keyword evidence="3" id="KW-1185">Reference proteome</keyword>
<dbReference type="Proteomes" id="UP000624404">
    <property type="component" value="Unassembled WGS sequence"/>
</dbReference>
<dbReference type="EMBL" id="CAJHIA010000021">
    <property type="protein sequence ID" value="CAD6446853.1"/>
    <property type="molecule type" value="Genomic_DNA"/>
</dbReference>
<sequence length="115" mass="13569">MVESKSWRERTTLKSIFRSLATMNWRYHISTLAIISQAIMASLLFNLVMFQQTISSKSLINHEIFTAVQQMLQKATPELIYRIFYALYHGVESRLLEAIYPALKSQQDLLRYRHE</sequence>
<proteinExistence type="predicted"/>
<dbReference type="AlphaFoldDB" id="A0A8H2VYR3"/>
<accession>A0A8H2VYR3</accession>